<gene>
    <name evidence="1" type="ORF">BV133_2119</name>
</gene>
<organism evidence="1">
    <name type="scientific">Blastochloris viridis</name>
    <name type="common">Rhodopseudomonas viridis</name>
    <dbReference type="NCBI Taxonomy" id="1079"/>
    <lineage>
        <taxon>Bacteria</taxon>
        <taxon>Pseudomonadati</taxon>
        <taxon>Pseudomonadota</taxon>
        <taxon>Alphaproteobacteria</taxon>
        <taxon>Hyphomicrobiales</taxon>
        <taxon>Blastochloridaceae</taxon>
        <taxon>Blastochloris</taxon>
    </lineage>
</organism>
<name>A0A182D4N4_BLAVI</name>
<proteinExistence type="predicted"/>
<dbReference type="EMBL" id="AP014854">
    <property type="protein sequence ID" value="BAR99712.1"/>
    <property type="molecule type" value="Genomic_DNA"/>
</dbReference>
<reference evidence="1" key="1">
    <citation type="journal article" date="2015" name="Genome Announc.">
        <title>Complete Genome Sequence of the Bacteriochlorophyll b-Producing Photosynthetic Bacterium Blastochloris viridis.</title>
        <authorList>
            <person name="Tsukatani Y."/>
            <person name="Hirose Y."/>
            <person name="Harada J."/>
            <person name="Misawa N."/>
            <person name="Mori K."/>
            <person name="Inoue K."/>
            <person name="Tamiaki H."/>
        </authorList>
    </citation>
    <scope>NUCLEOTIDE SEQUENCE [LARGE SCALE GENOMIC DNA]</scope>
    <source>
        <strain evidence="1">DSM 133</strain>
    </source>
</reference>
<protein>
    <submittedName>
        <fullName evidence="1">Uncharacterized protein</fullName>
    </submittedName>
</protein>
<evidence type="ECO:0000313" key="1">
    <source>
        <dbReference type="EMBL" id="BAR99712.1"/>
    </source>
</evidence>
<accession>A0A182D4N4</accession>
<dbReference type="AlphaFoldDB" id="A0A182D4N4"/>
<sequence>MRPGRPMPSAPPQIWVVTEMPNGRRAGGALRRPLGEQAFEVIPPAVGMVGPW</sequence>